<reference evidence="6" key="2">
    <citation type="submission" date="2020-11" db="EMBL/GenBank/DDBJ databases">
        <authorList>
            <person name="McCartney M.A."/>
            <person name="Auch B."/>
            <person name="Kono T."/>
            <person name="Mallez S."/>
            <person name="Becker A."/>
            <person name="Gohl D.M."/>
            <person name="Silverstein K.A.T."/>
            <person name="Koren S."/>
            <person name="Bechman K.B."/>
            <person name="Herman A."/>
            <person name="Abrahante J.E."/>
            <person name="Garbe J."/>
        </authorList>
    </citation>
    <scope>NUCLEOTIDE SEQUENCE</scope>
    <source>
        <strain evidence="6">Duluth1</strain>
        <tissue evidence="6">Whole animal</tissue>
    </source>
</reference>
<gene>
    <name evidence="6" type="ORF">DPMN_143162</name>
</gene>
<evidence type="ECO:0000256" key="5">
    <source>
        <dbReference type="ARBA" id="ARBA00023239"/>
    </source>
</evidence>
<evidence type="ECO:0000313" key="7">
    <source>
        <dbReference type="Proteomes" id="UP000828390"/>
    </source>
</evidence>
<dbReference type="SUPFAM" id="SSF51569">
    <property type="entry name" value="Aldolase"/>
    <property type="match status" value="2"/>
</dbReference>
<evidence type="ECO:0000256" key="3">
    <source>
        <dbReference type="ARBA" id="ARBA00013068"/>
    </source>
</evidence>
<dbReference type="AlphaFoldDB" id="A0A9D4JP30"/>
<dbReference type="InterPro" id="IPR000741">
    <property type="entry name" value="FBA_I"/>
</dbReference>
<comment type="pathway">
    <text evidence="1">Carbohydrate degradation; glycolysis; D-glyceraldehyde 3-phosphate and glycerone phosphate from D-glucose: step 4/4.</text>
</comment>
<dbReference type="GO" id="GO:0006096">
    <property type="term" value="P:glycolytic process"/>
    <property type="evidence" value="ECO:0007669"/>
    <property type="project" value="UniProtKB-KW"/>
</dbReference>
<accession>A0A9D4JP30</accession>
<dbReference type="Proteomes" id="UP000828390">
    <property type="component" value="Unassembled WGS sequence"/>
</dbReference>
<comment type="similarity">
    <text evidence="2">Belongs to the class I fructose-bisphosphate aldolase family.</text>
</comment>
<organism evidence="6 7">
    <name type="scientific">Dreissena polymorpha</name>
    <name type="common">Zebra mussel</name>
    <name type="synonym">Mytilus polymorpha</name>
    <dbReference type="NCBI Taxonomy" id="45954"/>
    <lineage>
        <taxon>Eukaryota</taxon>
        <taxon>Metazoa</taxon>
        <taxon>Spiralia</taxon>
        <taxon>Lophotrochozoa</taxon>
        <taxon>Mollusca</taxon>
        <taxon>Bivalvia</taxon>
        <taxon>Autobranchia</taxon>
        <taxon>Heteroconchia</taxon>
        <taxon>Euheterodonta</taxon>
        <taxon>Imparidentia</taxon>
        <taxon>Neoheterodontei</taxon>
        <taxon>Myida</taxon>
        <taxon>Dreissenoidea</taxon>
        <taxon>Dreissenidae</taxon>
        <taxon>Dreissena</taxon>
    </lineage>
</organism>
<evidence type="ECO:0000256" key="2">
    <source>
        <dbReference type="ARBA" id="ARBA00010387"/>
    </source>
</evidence>
<evidence type="ECO:0000313" key="6">
    <source>
        <dbReference type="EMBL" id="KAH3814657.1"/>
    </source>
</evidence>
<protein>
    <recommendedName>
        <fullName evidence="3">fructose-bisphosphate aldolase</fullName>
        <ecNumber evidence="3">4.1.2.13</ecNumber>
    </recommendedName>
</protein>
<keyword evidence="7" id="KW-1185">Reference proteome</keyword>
<dbReference type="Pfam" id="PF00274">
    <property type="entry name" value="Glycolytic"/>
    <property type="match status" value="3"/>
</dbReference>
<keyword evidence="5" id="KW-0456">Lyase</keyword>
<dbReference type="GO" id="GO:0004332">
    <property type="term" value="F:fructose-bisphosphate aldolase activity"/>
    <property type="evidence" value="ECO:0007669"/>
    <property type="project" value="UniProtKB-EC"/>
</dbReference>
<evidence type="ECO:0000256" key="4">
    <source>
        <dbReference type="ARBA" id="ARBA00023152"/>
    </source>
</evidence>
<evidence type="ECO:0000256" key="1">
    <source>
        <dbReference type="ARBA" id="ARBA00004714"/>
    </source>
</evidence>
<dbReference type="EC" id="4.1.2.13" evidence="3"/>
<name>A0A9D4JP30_DREPO</name>
<sequence length="364" mass="40809">MDASNTHRAREHGRKNRRRYRELLFTADAVVSDSISGVILYHETLYQNTNEGVPFVKVRTCRVVKVCEGTYHFLKVRERYVSCREGTFRVVKVREGTYRVVKVRESTCHVVKVRIMSRRYASSREGTYRVVKFCEGTSHIVKVSADKNIIPGIKVDKGVVALAGTDGESTTQGLDGLAEQCAKYRKDGARFAKWRCVLKIGDQTPSYLAMLENANVLARYASICQQNGLVPIVEPEVLCDGEHDLFTAQKVTEQVLAFTYKALADHHVFLKGTLLKPNMVTTVPPAMPGVVFLSGGQSEKDSTVNLNAINTFTAAPKPWALSFSFGRALQSSVLKAWRGQDDNRKAAQRQFLLRAKVQDVVWYP</sequence>
<dbReference type="PANTHER" id="PTHR11627">
    <property type="entry name" value="FRUCTOSE-BISPHOSPHATE ALDOLASE"/>
    <property type="match status" value="1"/>
</dbReference>
<dbReference type="EMBL" id="JAIWYP010000006">
    <property type="protein sequence ID" value="KAH3814657.1"/>
    <property type="molecule type" value="Genomic_DNA"/>
</dbReference>
<keyword evidence="4" id="KW-0324">Glycolysis</keyword>
<proteinExistence type="inferred from homology"/>
<comment type="caution">
    <text evidence="6">The sequence shown here is derived from an EMBL/GenBank/DDBJ whole genome shotgun (WGS) entry which is preliminary data.</text>
</comment>
<dbReference type="InterPro" id="IPR013785">
    <property type="entry name" value="Aldolase_TIM"/>
</dbReference>
<dbReference type="Gene3D" id="3.20.20.70">
    <property type="entry name" value="Aldolase class I"/>
    <property type="match status" value="2"/>
</dbReference>
<reference evidence="6" key="1">
    <citation type="journal article" date="2019" name="bioRxiv">
        <title>The Genome of the Zebra Mussel, Dreissena polymorpha: A Resource for Invasive Species Research.</title>
        <authorList>
            <person name="McCartney M.A."/>
            <person name="Auch B."/>
            <person name="Kono T."/>
            <person name="Mallez S."/>
            <person name="Zhang Y."/>
            <person name="Obille A."/>
            <person name="Becker A."/>
            <person name="Abrahante J.E."/>
            <person name="Garbe J."/>
            <person name="Badalamenti J.P."/>
            <person name="Herman A."/>
            <person name="Mangelson H."/>
            <person name="Liachko I."/>
            <person name="Sullivan S."/>
            <person name="Sone E.D."/>
            <person name="Koren S."/>
            <person name="Silverstein K.A.T."/>
            <person name="Beckman K.B."/>
            <person name="Gohl D.M."/>
        </authorList>
    </citation>
    <scope>NUCLEOTIDE SEQUENCE</scope>
    <source>
        <strain evidence="6">Duluth1</strain>
        <tissue evidence="6">Whole animal</tissue>
    </source>
</reference>